<dbReference type="PROSITE" id="PS51257">
    <property type="entry name" value="PROKAR_LIPOPROTEIN"/>
    <property type="match status" value="1"/>
</dbReference>
<dbReference type="PANTHER" id="PTHR12151:SF25">
    <property type="entry name" value="LINALOOL DEHYDRATASE_ISOMERASE DOMAIN-CONTAINING PROTEIN"/>
    <property type="match status" value="1"/>
</dbReference>
<keyword evidence="8" id="KW-1185">Reference proteome</keyword>
<dbReference type="EMBL" id="FOIE01000004">
    <property type="protein sequence ID" value="SET34520.1"/>
    <property type="molecule type" value="Genomic_DNA"/>
</dbReference>
<dbReference type="OrthoDB" id="9790194at2"/>
<dbReference type="Pfam" id="PF02630">
    <property type="entry name" value="SCO1-SenC"/>
    <property type="match status" value="1"/>
</dbReference>
<dbReference type="PROSITE" id="PS51352">
    <property type="entry name" value="THIOREDOXIN_2"/>
    <property type="match status" value="1"/>
</dbReference>
<comment type="similarity">
    <text evidence="1">Belongs to the SCO1/2 family.</text>
</comment>
<evidence type="ECO:0000313" key="8">
    <source>
        <dbReference type="Proteomes" id="UP000198507"/>
    </source>
</evidence>
<feature type="signal peptide" evidence="5">
    <location>
        <begin position="1"/>
        <end position="21"/>
    </location>
</feature>
<feature type="binding site" evidence="3">
    <location>
        <position position="101"/>
    </location>
    <ligand>
        <name>Cu cation</name>
        <dbReference type="ChEBI" id="CHEBI:23378"/>
    </ligand>
</feature>
<evidence type="ECO:0000259" key="6">
    <source>
        <dbReference type="PROSITE" id="PS51352"/>
    </source>
</evidence>
<accession>A0A1I0DPQ7</accession>
<evidence type="ECO:0000256" key="2">
    <source>
        <dbReference type="ARBA" id="ARBA00023008"/>
    </source>
</evidence>
<gene>
    <name evidence="7" type="ORF">SAMN04488546_2071</name>
</gene>
<dbReference type="GO" id="GO:0046872">
    <property type="term" value="F:metal ion binding"/>
    <property type="evidence" value="ECO:0007669"/>
    <property type="project" value="UniProtKB-KW"/>
</dbReference>
<dbReference type="Proteomes" id="UP000198507">
    <property type="component" value="Unassembled WGS sequence"/>
</dbReference>
<dbReference type="PANTHER" id="PTHR12151">
    <property type="entry name" value="ELECTRON TRANSPORT PROTIN SCO1/SENC FAMILY MEMBER"/>
    <property type="match status" value="1"/>
</dbReference>
<organism evidence="7 8">
    <name type="scientific">Geodermatophilus poikilotrophus</name>
    <dbReference type="NCBI Taxonomy" id="1333667"/>
    <lineage>
        <taxon>Bacteria</taxon>
        <taxon>Bacillati</taxon>
        <taxon>Actinomycetota</taxon>
        <taxon>Actinomycetes</taxon>
        <taxon>Geodermatophilales</taxon>
        <taxon>Geodermatophilaceae</taxon>
        <taxon>Geodermatophilus</taxon>
    </lineage>
</organism>
<dbReference type="AlphaFoldDB" id="A0A1I0DPQ7"/>
<feature type="disulfide bond" description="Redox-active" evidence="4">
    <location>
        <begin position="97"/>
        <end position="101"/>
    </location>
</feature>
<name>A0A1I0DPQ7_9ACTN</name>
<dbReference type="InterPro" id="IPR036249">
    <property type="entry name" value="Thioredoxin-like_sf"/>
</dbReference>
<feature type="domain" description="Thioredoxin" evidence="6">
    <location>
        <begin position="58"/>
        <end position="198"/>
    </location>
</feature>
<dbReference type="SUPFAM" id="SSF52833">
    <property type="entry name" value="Thioredoxin-like"/>
    <property type="match status" value="1"/>
</dbReference>
<dbReference type="RefSeq" id="WP_091444229.1">
    <property type="nucleotide sequence ID" value="NZ_FOIE01000004.1"/>
</dbReference>
<dbReference type="InterPro" id="IPR013766">
    <property type="entry name" value="Thioredoxin_domain"/>
</dbReference>
<keyword evidence="3" id="KW-0479">Metal-binding</keyword>
<protein>
    <submittedName>
        <fullName evidence="7">Protein SCO1/2</fullName>
    </submittedName>
</protein>
<feature type="binding site" evidence="3">
    <location>
        <position position="97"/>
    </location>
    <ligand>
        <name>Cu cation</name>
        <dbReference type="ChEBI" id="CHEBI:23378"/>
    </ligand>
</feature>
<sequence length="220" mass="22489">MSLFPRSRLAVLTVSAGLVLAGCGGGAADEDTAAGGHDGHGAVAQVEGPEDRYAGLDLPDPYQRPSFTLSGPGGQPYDFAAETGGKPTLLFFGFTNCPDVCPATMADVAVALRGVDPALAEQVQVVFVTTDPAFDTPEVLAEYLGRFDADLPTRFVGLTGDQAAIDQAQLAAGVPQAEDNGRLHSSLLLLYGADDLAHVAFDAGNTSRDIAGDLGLVAGA</sequence>
<keyword evidence="5" id="KW-0732">Signal</keyword>
<evidence type="ECO:0000256" key="1">
    <source>
        <dbReference type="ARBA" id="ARBA00010996"/>
    </source>
</evidence>
<dbReference type="CDD" id="cd02968">
    <property type="entry name" value="SCO"/>
    <property type="match status" value="1"/>
</dbReference>
<evidence type="ECO:0000256" key="3">
    <source>
        <dbReference type="PIRSR" id="PIRSR603782-1"/>
    </source>
</evidence>
<keyword evidence="2 3" id="KW-0186">Copper</keyword>
<dbReference type="Gene3D" id="3.40.30.10">
    <property type="entry name" value="Glutaredoxin"/>
    <property type="match status" value="1"/>
</dbReference>
<reference evidence="8" key="1">
    <citation type="submission" date="2016-10" db="EMBL/GenBank/DDBJ databases">
        <authorList>
            <person name="Varghese N."/>
            <person name="Submissions S."/>
        </authorList>
    </citation>
    <scope>NUCLEOTIDE SEQUENCE [LARGE SCALE GENOMIC DNA]</scope>
    <source>
        <strain evidence="8">DSM 44209</strain>
    </source>
</reference>
<feature type="chain" id="PRO_5038815983" evidence="5">
    <location>
        <begin position="22"/>
        <end position="220"/>
    </location>
</feature>
<evidence type="ECO:0000256" key="4">
    <source>
        <dbReference type="PIRSR" id="PIRSR603782-2"/>
    </source>
</evidence>
<dbReference type="InterPro" id="IPR003782">
    <property type="entry name" value="SCO1/SenC"/>
</dbReference>
<evidence type="ECO:0000313" key="7">
    <source>
        <dbReference type="EMBL" id="SET34520.1"/>
    </source>
</evidence>
<evidence type="ECO:0000256" key="5">
    <source>
        <dbReference type="SAM" id="SignalP"/>
    </source>
</evidence>
<proteinExistence type="inferred from homology"/>
<keyword evidence="4" id="KW-1015">Disulfide bond</keyword>